<dbReference type="AlphaFoldDB" id="A0A915YLS7"/>
<keyword evidence="1" id="KW-1133">Transmembrane helix</keyword>
<reference evidence="2" key="1">
    <citation type="submission" date="2022-09" db="EMBL/GenBank/DDBJ databases">
        <title>Aureispira anguillicida sp. nov., isolated from Leptocephalus of Japanese eel Anguilla japonica.</title>
        <authorList>
            <person name="Yuasa K."/>
            <person name="Mekata T."/>
            <person name="Ikunari K."/>
        </authorList>
    </citation>
    <scope>NUCLEOTIDE SEQUENCE</scope>
    <source>
        <strain evidence="2">EL160426</strain>
    </source>
</reference>
<organism evidence="2 3">
    <name type="scientific">Aureispira anguillae</name>
    <dbReference type="NCBI Taxonomy" id="2864201"/>
    <lineage>
        <taxon>Bacteria</taxon>
        <taxon>Pseudomonadati</taxon>
        <taxon>Bacteroidota</taxon>
        <taxon>Saprospiria</taxon>
        <taxon>Saprospirales</taxon>
        <taxon>Saprospiraceae</taxon>
        <taxon>Aureispira</taxon>
    </lineage>
</organism>
<feature type="transmembrane region" description="Helical" evidence="1">
    <location>
        <begin position="102"/>
        <end position="125"/>
    </location>
</feature>
<name>A0A915YLS7_9BACT</name>
<keyword evidence="3" id="KW-1185">Reference proteome</keyword>
<dbReference type="RefSeq" id="WP_264790614.1">
    <property type="nucleotide sequence ID" value="NZ_AP026867.1"/>
</dbReference>
<feature type="transmembrane region" description="Helical" evidence="1">
    <location>
        <begin position="59"/>
        <end position="81"/>
    </location>
</feature>
<dbReference type="Proteomes" id="UP001060919">
    <property type="component" value="Chromosome"/>
</dbReference>
<feature type="transmembrane region" description="Helical" evidence="1">
    <location>
        <begin position="6"/>
        <end position="27"/>
    </location>
</feature>
<dbReference type="KEGG" id="aup:AsAng_0062420"/>
<keyword evidence="1" id="KW-0472">Membrane</keyword>
<dbReference type="EMBL" id="AP026867">
    <property type="protein sequence ID" value="BDS15458.1"/>
    <property type="molecule type" value="Genomic_DNA"/>
</dbReference>
<keyword evidence="1" id="KW-0812">Transmembrane</keyword>
<evidence type="ECO:0000313" key="2">
    <source>
        <dbReference type="EMBL" id="BDS15458.1"/>
    </source>
</evidence>
<gene>
    <name evidence="2" type="ORF">AsAng_0062420</name>
</gene>
<evidence type="ECO:0000313" key="3">
    <source>
        <dbReference type="Proteomes" id="UP001060919"/>
    </source>
</evidence>
<protein>
    <submittedName>
        <fullName evidence="2">Uncharacterized protein</fullName>
    </submittedName>
</protein>
<sequence>MLHTYLLILFLGLICVSLLTVIGSIASRKFEFNFSYLCPLSLMIYLGVSYYASLMIFPIAGITLAGLLGLFEATIGLKLILKLKAKIELAEEQRNLINEANFPPPNLVLGVVLVYMVIGFVGSLLP</sequence>
<accession>A0A915YLS7</accession>
<proteinExistence type="predicted"/>
<evidence type="ECO:0000256" key="1">
    <source>
        <dbReference type="SAM" id="Phobius"/>
    </source>
</evidence>
<feature type="transmembrane region" description="Helical" evidence="1">
    <location>
        <begin position="34"/>
        <end position="53"/>
    </location>
</feature>